<dbReference type="InterPro" id="IPR002156">
    <property type="entry name" value="RNaseH_domain"/>
</dbReference>
<dbReference type="InterPro" id="IPR053151">
    <property type="entry name" value="RNase_H-like"/>
</dbReference>
<dbReference type="Proteomes" id="UP001630127">
    <property type="component" value="Unassembled WGS sequence"/>
</dbReference>
<protein>
    <recommendedName>
        <fullName evidence="1">RNase H type-1 domain-containing protein</fullName>
    </recommendedName>
</protein>
<dbReference type="AlphaFoldDB" id="A0ABD2YCS9"/>
<dbReference type="InterPro" id="IPR012337">
    <property type="entry name" value="RNaseH-like_sf"/>
</dbReference>
<dbReference type="EMBL" id="JBJUIK010000014">
    <property type="protein sequence ID" value="KAL3503949.1"/>
    <property type="molecule type" value="Genomic_DNA"/>
</dbReference>
<accession>A0ABD2YCS9</accession>
<gene>
    <name evidence="2" type="ORF">ACH5RR_033790</name>
</gene>
<evidence type="ECO:0000259" key="1">
    <source>
        <dbReference type="Pfam" id="PF13456"/>
    </source>
</evidence>
<dbReference type="Pfam" id="PF13456">
    <property type="entry name" value="RVT_3"/>
    <property type="match status" value="1"/>
</dbReference>
<organism evidence="2 3">
    <name type="scientific">Cinchona calisaya</name>
    <dbReference type="NCBI Taxonomy" id="153742"/>
    <lineage>
        <taxon>Eukaryota</taxon>
        <taxon>Viridiplantae</taxon>
        <taxon>Streptophyta</taxon>
        <taxon>Embryophyta</taxon>
        <taxon>Tracheophyta</taxon>
        <taxon>Spermatophyta</taxon>
        <taxon>Magnoliopsida</taxon>
        <taxon>eudicotyledons</taxon>
        <taxon>Gunneridae</taxon>
        <taxon>Pentapetalae</taxon>
        <taxon>asterids</taxon>
        <taxon>lamiids</taxon>
        <taxon>Gentianales</taxon>
        <taxon>Rubiaceae</taxon>
        <taxon>Cinchonoideae</taxon>
        <taxon>Cinchoneae</taxon>
        <taxon>Cinchona</taxon>
    </lineage>
</organism>
<sequence>MIKVYWNCSPAGCLKLNVDGSLVSSSGLAGYGGLLQDSTGCLLFGFAYSFGQNTIMAAELSALVEGVKLCMSQGYMDLIIESDFLILCHLICSDTEFPCKLDGDSQGTSSSSSSPFYFDTCLP</sequence>
<evidence type="ECO:0000313" key="2">
    <source>
        <dbReference type="EMBL" id="KAL3503949.1"/>
    </source>
</evidence>
<evidence type="ECO:0000313" key="3">
    <source>
        <dbReference type="Proteomes" id="UP001630127"/>
    </source>
</evidence>
<dbReference type="PANTHER" id="PTHR47723:SF19">
    <property type="entry name" value="POLYNUCLEOTIDYL TRANSFERASE, RIBONUCLEASE H-LIKE SUPERFAMILY PROTEIN"/>
    <property type="match status" value="1"/>
</dbReference>
<feature type="domain" description="RNase H type-1" evidence="1">
    <location>
        <begin position="17"/>
        <end position="95"/>
    </location>
</feature>
<dbReference type="InterPro" id="IPR036397">
    <property type="entry name" value="RNaseH_sf"/>
</dbReference>
<reference evidence="2 3" key="1">
    <citation type="submission" date="2024-11" db="EMBL/GenBank/DDBJ databases">
        <title>A near-complete genome assembly of Cinchona calisaya.</title>
        <authorList>
            <person name="Lian D.C."/>
            <person name="Zhao X.W."/>
            <person name="Wei L."/>
        </authorList>
    </citation>
    <scope>NUCLEOTIDE SEQUENCE [LARGE SCALE GENOMIC DNA]</scope>
    <source>
        <tissue evidence="2">Nenye</tissue>
    </source>
</reference>
<dbReference type="InterPro" id="IPR044730">
    <property type="entry name" value="RNase_H-like_dom_plant"/>
</dbReference>
<keyword evidence="3" id="KW-1185">Reference proteome</keyword>
<name>A0ABD2YCS9_9GENT</name>
<dbReference type="PANTHER" id="PTHR47723">
    <property type="entry name" value="OS05G0353850 PROTEIN"/>
    <property type="match status" value="1"/>
</dbReference>
<dbReference type="Gene3D" id="3.30.420.10">
    <property type="entry name" value="Ribonuclease H-like superfamily/Ribonuclease H"/>
    <property type="match status" value="1"/>
</dbReference>
<dbReference type="CDD" id="cd06222">
    <property type="entry name" value="RNase_H_like"/>
    <property type="match status" value="1"/>
</dbReference>
<proteinExistence type="predicted"/>
<dbReference type="SUPFAM" id="SSF53098">
    <property type="entry name" value="Ribonuclease H-like"/>
    <property type="match status" value="1"/>
</dbReference>
<comment type="caution">
    <text evidence="2">The sequence shown here is derived from an EMBL/GenBank/DDBJ whole genome shotgun (WGS) entry which is preliminary data.</text>
</comment>